<keyword evidence="1" id="KW-0812">Transmembrane</keyword>
<feature type="transmembrane region" description="Helical" evidence="1">
    <location>
        <begin position="30"/>
        <end position="51"/>
    </location>
</feature>
<dbReference type="Proteomes" id="UP000638353">
    <property type="component" value="Unassembled WGS sequence"/>
</dbReference>
<evidence type="ECO:0000313" key="3">
    <source>
        <dbReference type="Proteomes" id="UP000638353"/>
    </source>
</evidence>
<protein>
    <submittedName>
        <fullName evidence="2">Uncharacterized protein</fullName>
    </submittedName>
</protein>
<dbReference type="EMBL" id="BMVC01000018">
    <property type="protein sequence ID" value="GHD12803.1"/>
    <property type="molecule type" value="Genomic_DNA"/>
</dbReference>
<evidence type="ECO:0000313" key="2">
    <source>
        <dbReference type="EMBL" id="GHD12803.1"/>
    </source>
</evidence>
<gene>
    <name evidence="2" type="ORF">GCM10010334_70300</name>
</gene>
<organism evidence="2 3">
    <name type="scientific">Streptomyces finlayi</name>
    <dbReference type="NCBI Taxonomy" id="67296"/>
    <lineage>
        <taxon>Bacteria</taxon>
        <taxon>Bacillati</taxon>
        <taxon>Actinomycetota</taxon>
        <taxon>Actinomycetes</taxon>
        <taxon>Kitasatosporales</taxon>
        <taxon>Streptomycetaceae</taxon>
        <taxon>Streptomyces</taxon>
    </lineage>
</organism>
<keyword evidence="1" id="KW-0472">Membrane</keyword>
<evidence type="ECO:0000256" key="1">
    <source>
        <dbReference type="SAM" id="Phobius"/>
    </source>
</evidence>
<keyword evidence="1" id="KW-1133">Transmembrane helix</keyword>
<reference evidence="2" key="2">
    <citation type="submission" date="2020-09" db="EMBL/GenBank/DDBJ databases">
        <authorList>
            <person name="Sun Q."/>
            <person name="Ohkuma M."/>
        </authorList>
    </citation>
    <scope>NUCLEOTIDE SEQUENCE</scope>
    <source>
        <strain evidence="2">JCM 4637</strain>
    </source>
</reference>
<reference evidence="2" key="1">
    <citation type="journal article" date="2014" name="Int. J. Syst. Evol. Microbiol.">
        <title>Complete genome sequence of Corynebacterium casei LMG S-19264T (=DSM 44701T), isolated from a smear-ripened cheese.</title>
        <authorList>
            <consortium name="US DOE Joint Genome Institute (JGI-PGF)"/>
            <person name="Walter F."/>
            <person name="Albersmeier A."/>
            <person name="Kalinowski J."/>
            <person name="Ruckert C."/>
        </authorList>
    </citation>
    <scope>NUCLEOTIDE SEQUENCE</scope>
    <source>
        <strain evidence="2">JCM 4637</strain>
    </source>
</reference>
<accession>A0A918X539</accession>
<dbReference type="AlphaFoldDB" id="A0A918X539"/>
<proteinExistence type="predicted"/>
<sequence>MLQSVLGDDGQHGLRHRPAAGHGIDDLRHVAGVTLGAALGALRGATVQLAVKRGALWQRYTGRTFLVVIGTLAVTAGFGVLAVKL</sequence>
<name>A0A918X539_9ACTN</name>
<comment type="caution">
    <text evidence="2">The sequence shown here is derived from an EMBL/GenBank/DDBJ whole genome shotgun (WGS) entry which is preliminary data.</text>
</comment>
<feature type="transmembrane region" description="Helical" evidence="1">
    <location>
        <begin position="63"/>
        <end position="83"/>
    </location>
</feature>